<dbReference type="GeneID" id="94441248"/>
<keyword evidence="1" id="KW-0812">Transmembrane</keyword>
<name>A0A318KTF6_9FIRM</name>
<organism evidence="2 3">
    <name type="scientific">Dielma fastidiosa</name>
    <dbReference type="NCBI Taxonomy" id="1034346"/>
    <lineage>
        <taxon>Bacteria</taxon>
        <taxon>Bacillati</taxon>
        <taxon>Bacillota</taxon>
        <taxon>Erysipelotrichia</taxon>
        <taxon>Erysipelotrichales</taxon>
        <taxon>Erysipelotrichaceae</taxon>
        <taxon>Dielma</taxon>
    </lineage>
</organism>
<evidence type="ECO:0000313" key="2">
    <source>
        <dbReference type="EMBL" id="PXX81040.1"/>
    </source>
</evidence>
<dbReference type="Proteomes" id="UP000247612">
    <property type="component" value="Unassembled WGS sequence"/>
</dbReference>
<keyword evidence="1" id="KW-0472">Membrane</keyword>
<dbReference type="OrthoDB" id="9891595at2"/>
<proteinExistence type="predicted"/>
<feature type="transmembrane region" description="Helical" evidence="1">
    <location>
        <begin position="105"/>
        <end position="128"/>
    </location>
</feature>
<keyword evidence="3" id="KW-1185">Reference proteome</keyword>
<keyword evidence="1" id="KW-1133">Transmembrane helix</keyword>
<sequence>MKVINRWKSALLVVSLLIGFGVYLLLANGEICLDDPMILSTGLAFTALVVLTFFVIGLLWSPKSRLLKIAFCSAGTWAVLGASGLLISAFFVTLVGYCSMSFQQLFLALSFFFLTLMSGGIFLFLHIYNDCFENECRC</sequence>
<dbReference type="RefSeq" id="WP_022938691.1">
    <property type="nucleotide sequence ID" value="NZ_CABKRQ010000006.1"/>
</dbReference>
<gene>
    <name evidence="2" type="ORF">DES51_102159</name>
</gene>
<reference evidence="2 3" key="1">
    <citation type="submission" date="2018-05" db="EMBL/GenBank/DDBJ databases">
        <title>Genomic Encyclopedia of Type Strains, Phase IV (KMG-IV): sequencing the most valuable type-strain genomes for metagenomic binning, comparative biology and taxonomic classification.</title>
        <authorList>
            <person name="Goeker M."/>
        </authorList>
    </citation>
    <scope>NUCLEOTIDE SEQUENCE [LARGE SCALE GENOMIC DNA]</scope>
    <source>
        <strain evidence="2 3">JC118</strain>
    </source>
</reference>
<dbReference type="EMBL" id="QJKH01000002">
    <property type="protein sequence ID" value="PXX81040.1"/>
    <property type="molecule type" value="Genomic_DNA"/>
</dbReference>
<evidence type="ECO:0000313" key="3">
    <source>
        <dbReference type="Proteomes" id="UP000247612"/>
    </source>
</evidence>
<protein>
    <submittedName>
        <fullName evidence="2">Uncharacterized protein</fullName>
    </submittedName>
</protein>
<feature type="transmembrane region" description="Helical" evidence="1">
    <location>
        <begin position="69"/>
        <end position="93"/>
    </location>
</feature>
<dbReference type="AlphaFoldDB" id="A0A318KTF6"/>
<feature type="transmembrane region" description="Helical" evidence="1">
    <location>
        <begin position="39"/>
        <end position="60"/>
    </location>
</feature>
<comment type="caution">
    <text evidence="2">The sequence shown here is derived from an EMBL/GenBank/DDBJ whole genome shotgun (WGS) entry which is preliminary data.</text>
</comment>
<evidence type="ECO:0000256" key="1">
    <source>
        <dbReference type="SAM" id="Phobius"/>
    </source>
</evidence>
<accession>A0A318KTF6</accession>